<proteinExistence type="predicted"/>
<evidence type="ECO:0000313" key="2">
    <source>
        <dbReference type="Proteomes" id="UP000662770"/>
    </source>
</evidence>
<reference evidence="1 2" key="1">
    <citation type="submission" date="2021-03" db="EMBL/GenBank/DDBJ databases">
        <title>Novel species identification of genus Shewanella.</title>
        <authorList>
            <person name="Liu G."/>
            <person name="Zhang Q."/>
        </authorList>
    </citation>
    <scope>NUCLEOTIDE SEQUENCE [LARGE SCALE GENOMIC DNA]</scope>
    <source>
        <strain evidence="1 2">FJAT-51800</strain>
    </source>
</reference>
<sequence>MSRGKVLVSACLLGSAVRYDGRDNLIAHPLLQQLQTQQRLVSFCPECAGGLSTPRAPAEQQGNRVVTVAGKDVTAKFELGADLAVQTAQRQQVVMAVLKAKSPSCGVGQIYDGSFSKTLVNGDGVMAARLQAAGISTFSELQLTEASAWLANYDAIDA</sequence>
<accession>A0ABX7QPF4</accession>
<dbReference type="PANTHER" id="PTHR30087:SF1">
    <property type="entry name" value="HYPOTHETICAL CYTOSOLIC PROTEIN"/>
    <property type="match status" value="1"/>
</dbReference>
<dbReference type="RefSeq" id="WP_207354592.1">
    <property type="nucleotide sequence ID" value="NZ_CP071503.1"/>
</dbReference>
<name>A0ABX7QPF4_9GAMM</name>
<keyword evidence="2" id="KW-1185">Reference proteome</keyword>
<dbReference type="Proteomes" id="UP000662770">
    <property type="component" value="Chromosome"/>
</dbReference>
<evidence type="ECO:0000313" key="1">
    <source>
        <dbReference type="EMBL" id="QSX33359.1"/>
    </source>
</evidence>
<organism evidence="1 2">
    <name type="scientific">Shewanella avicenniae</name>
    <dbReference type="NCBI Taxonomy" id="2814294"/>
    <lineage>
        <taxon>Bacteria</taxon>
        <taxon>Pseudomonadati</taxon>
        <taxon>Pseudomonadota</taxon>
        <taxon>Gammaproteobacteria</taxon>
        <taxon>Alteromonadales</taxon>
        <taxon>Shewanellaceae</taxon>
        <taxon>Shewanella</taxon>
    </lineage>
</organism>
<protein>
    <submittedName>
        <fullName evidence="1">DUF523 domain-containing protein</fullName>
    </submittedName>
</protein>
<dbReference type="Pfam" id="PF04463">
    <property type="entry name" value="2-thiour_desulf"/>
    <property type="match status" value="1"/>
</dbReference>
<gene>
    <name evidence="1" type="ORF">JYB87_16820</name>
</gene>
<dbReference type="PANTHER" id="PTHR30087">
    <property type="entry name" value="INNER MEMBRANE PROTEIN"/>
    <property type="match status" value="1"/>
</dbReference>
<dbReference type="EMBL" id="CP071503">
    <property type="protein sequence ID" value="QSX33359.1"/>
    <property type="molecule type" value="Genomic_DNA"/>
</dbReference>
<dbReference type="InterPro" id="IPR007553">
    <property type="entry name" value="2-thiour_desulf"/>
</dbReference>